<proteinExistence type="inferred from homology"/>
<organism evidence="6 7">
    <name type="scientific">Aureococcus anophagefferens</name>
    <name type="common">Harmful bloom alga</name>
    <dbReference type="NCBI Taxonomy" id="44056"/>
    <lineage>
        <taxon>Eukaryota</taxon>
        <taxon>Sar</taxon>
        <taxon>Stramenopiles</taxon>
        <taxon>Ochrophyta</taxon>
        <taxon>Pelagophyceae</taxon>
        <taxon>Pelagomonadales</taxon>
        <taxon>Pelagomonadaceae</taxon>
        <taxon>Aureococcus</taxon>
    </lineage>
</organism>
<keyword evidence="2" id="KW-0865">Zymogen</keyword>
<dbReference type="EMBL" id="JBBJCI010000140">
    <property type="protein sequence ID" value="KAK7242800.1"/>
    <property type="molecule type" value="Genomic_DNA"/>
</dbReference>
<dbReference type="InterPro" id="IPR025661">
    <property type="entry name" value="Pept_asp_AS"/>
</dbReference>
<gene>
    <name evidence="6" type="primary">CTSO</name>
    <name evidence="6" type="ORF">SO694_00015237</name>
</gene>
<name>A0ABR1G398_AURAN</name>
<dbReference type="PROSITE" id="PS00139">
    <property type="entry name" value="THIOL_PROTEASE_CYS"/>
    <property type="match status" value="1"/>
</dbReference>
<dbReference type="PROSITE" id="PS00639">
    <property type="entry name" value="THIOL_PROTEASE_HIS"/>
    <property type="match status" value="1"/>
</dbReference>
<dbReference type="PANTHER" id="PTHR12411">
    <property type="entry name" value="CYSTEINE PROTEASE FAMILY C1-RELATED"/>
    <property type="match status" value="1"/>
</dbReference>
<dbReference type="InterPro" id="IPR025660">
    <property type="entry name" value="Pept_his_AS"/>
</dbReference>
<evidence type="ECO:0000259" key="5">
    <source>
        <dbReference type="SMART" id="SM00645"/>
    </source>
</evidence>
<evidence type="ECO:0000256" key="1">
    <source>
        <dbReference type="ARBA" id="ARBA00008455"/>
    </source>
</evidence>
<evidence type="ECO:0000313" key="6">
    <source>
        <dbReference type="EMBL" id="KAK7242800.1"/>
    </source>
</evidence>
<accession>A0ABR1G398</accession>
<dbReference type="SUPFAM" id="SSF54001">
    <property type="entry name" value="Cysteine proteinases"/>
    <property type="match status" value="1"/>
</dbReference>
<dbReference type="Proteomes" id="UP001363151">
    <property type="component" value="Unassembled WGS sequence"/>
</dbReference>
<dbReference type="InterPro" id="IPR038765">
    <property type="entry name" value="Papain-like_cys_pep_sf"/>
</dbReference>
<comment type="caution">
    <text evidence="6">The sequence shown here is derived from an EMBL/GenBank/DDBJ whole genome shotgun (WGS) entry which is preliminary data.</text>
</comment>
<dbReference type="InterPro" id="IPR000169">
    <property type="entry name" value="Pept_cys_AS"/>
</dbReference>
<dbReference type="PROSITE" id="PS00640">
    <property type="entry name" value="THIOL_PROTEASE_ASN"/>
    <property type="match status" value="1"/>
</dbReference>
<comment type="similarity">
    <text evidence="1">Belongs to the peptidase C1 family.</text>
</comment>
<dbReference type="InterPro" id="IPR013128">
    <property type="entry name" value="Peptidase_C1A"/>
</dbReference>
<dbReference type="Gene3D" id="3.90.70.10">
    <property type="entry name" value="Cysteine proteinases"/>
    <property type="match status" value="1"/>
</dbReference>
<evidence type="ECO:0000313" key="7">
    <source>
        <dbReference type="Proteomes" id="UP001363151"/>
    </source>
</evidence>
<dbReference type="PRINTS" id="PR00705">
    <property type="entry name" value="PAPAIN"/>
</dbReference>
<evidence type="ECO:0000256" key="3">
    <source>
        <dbReference type="ARBA" id="ARBA00023157"/>
    </source>
</evidence>
<feature type="domain" description="Peptidase C1A papain C-terminal" evidence="5">
    <location>
        <begin position="170"/>
        <end position="423"/>
    </location>
</feature>
<dbReference type="SMART" id="SM00645">
    <property type="entry name" value="Pept_C1"/>
    <property type="match status" value="1"/>
</dbReference>
<reference evidence="6 7" key="1">
    <citation type="submission" date="2024-03" db="EMBL/GenBank/DDBJ databases">
        <title>Aureococcus anophagefferens CCMP1851 and Kratosvirus quantuckense: Draft genome of a second virus-susceptible host strain in the model system.</title>
        <authorList>
            <person name="Chase E."/>
            <person name="Truchon A.R."/>
            <person name="Schepens W."/>
            <person name="Wilhelm S.W."/>
        </authorList>
    </citation>
    <scope>NUCLEOTIDE SEQUENCE [LARGE SCALE GENOMIC DNA]</scope>
    <source>
        <strain evidence="6 7">CCMP1851</strain>
    </source>
</reference>
<dbReference type="InterPro" id="IPR000668">
    <property type="entry name" value="Peptidase_C1A_C"/>
</dbReference>
<dbReference type="InterPro" id="IPR039417">
    <property type="entry name" value="Peptidase_C1A_papain-like"/>
</dbReference>
<keyword evidence="3" id="KW-1015">Disulfide bond</keyword>
<keyword evidence="7" id="KW-1185">Reference proteome</keyword>
<evidence type="ECO:0000256" key="4">
    <source>
        <dbReference type="SAM" id="MobiDB-lite"/>
    </source>
</evidence>
<dbReference type="Pfam" id="PF00112">
    <property type="entry name" value="Peptidase_C1"/>
    <property type="match status" value="1"/>
</dbReference>
<feature type="region of interest" description="Disordered" evidence="4">
    <location>
        <begin position="144"/>
        <end position="163"/>
    </location>
</feature>
<sequence length="437" mass="45844">MMMDAMKAHKALHNTEKTLLLPAKTSATSWGRVAAAAVALACVSGLGVAARVARSQQSLAVSTEAAATTGASSGVDGRDAAWAKFKGDFAKEYETEVHEARARNNFEARLEKLAAANAANGGVEVFGVTEHADREPGARAYARGRRARVPAGERPPSPSRVDLEPVEGASHAFVDWRADSRGVVSAVKNQGQCGSCWAFSATEQVESQLVLAGAPQVELSTQQVASCTADPQLMCCDGCAGGDPTAAYEYLAWASRKGGLAPDAWWPYEQGLTPDEVCEAPACTKTCDKDVSQLPADFGYVGPYAKVSGYAYAIPECDVGACDDQDTDQLAARLEASPLSVCLNAGAWDDYTGGVLSEAACGGHGADDVDHCVQLVGYNKTEPENSYWIVRNSWSTSWGEDGYIYLSMDGNACGVANEATLAVVAEGDGDSGPVNNF</sequence>
<protein>
    <submittedName>
        <fullName evidence="6">C1 peptidase family protein</fullName>
    </submittedName>
</protein>
<evidence type="ECO:0000256" key="2">
    <source>
        <dbReference type="ARBA" id="ARBA00023145"/>
    </source>
</evidence>
<dbReference type="CDD" id="cd02248">
    <property type="entry name" value="Peptidase_C1A"/>
    <property type="match status" value="1"/>
</dbReference>